<comment type="catalytic activity">
    <reaction evidence="18">
        <text>(6S)-5,6,7,8-tetrahydrofolyl-(gamma-L-Glu)(n) + L-glutamate + ATP = (6S)-5,6,7,8-tetrahydrofolyl-(gamma-L-Glu)(n+1) + ADP + phosphate + H(+)</text>
        <dbReference type="Rhea" id="RHEA:10580"/>
        <dbReference type="Rhea" id="RHEA-COMP:14738"/>
        <dbReference type="Rhea" id="RHEA-COMP:14740"/>
        <dbReference type="ChEBI" id="CHEBI:15378"/>
        <dbReference type="ChEBI" id="CHEBI:29985"/>
        <dbReference type="ChEBI" id="CHEBI:30616"/>
        <dbReference type="ChEBI" id="CHEBI:43474"/>
        <dbReference type="ChEBI" id="CHEBI:141005"/>
        <dbReference type="ChEBI" id="CHEBI:456216"/>
        <dbReference type="EC" id="6.3.2.17"/>
    </reaction>
</comment>
<evidence type="ECO:0000256" key="10">
    <source>
        <dbReference type="ARBA" id="ARBA00022723"/>
    </source>
</evidence>
<dbReference type="AlphaFoldDB" id="A0A4R7SSA0"/>
<keyword evidence="26" id="KW-1185">Reference proteome</keyword>
<comment type="catalytic activity">
    <reaction evidence="20">
        <text>(6R)-5,10-methylenetetrahydrofolyl-(gamma-L-Glu)(n) + L-glutamate + ATP = (6R)-5,10-methylenetetrahydrofolyl-(gamma-L-Glu)(n+1) + ADP + phosphate + H(+)</text>
        <dbReference type="Rhea" id="RHEA:51912"/>
        <dbReference type="Rhea" id="RHEA-COMP:13257"/>
        <dbReference type="Rhea" id="RHEA-COMP:13258"/>
        <dbReference type="ChEBI" id="CHEBI:15378"/>
        <dbReference type="ChEBI" id="CHEBI:29985"/>
        <dbReference type="ChEBI" id="CHEBI:30616"/>
        <dbReference type="ChEBI" id="CHEBI:43474"/>
        <dbReference type="ChEBI" id="CHEBI:136572"/>
        <dbReference type="ChEBI" id="CHEBI:456216"/>
        <dbReference type="EC" id="6.3.2.17"/>
    </reaction>
</comment>
<dbReference type="Gene3D" id="3.90.190.20">
    <property type="entry name" value="Mur ligase, C-terminal domain"/>
    <property type="match status" value="1"/>
</dbReference>
<keyword evidence="9 22" id="KW-0436">Ligase</keyword>
<dbReference type="Gene3D" id="3.40.1190.10">
    <property type="entry name" value="Mur-like, catalytic domain"/>
    <property type="match status" value="1"/>
</dbReference>
<evidence type="ECO:0000256" key="16">
    <source>
        <dbReference type="ARBA" id="ARBA00030592"/>
    </source>
</evidence>
<reference evidence="25 26" key="1">
    <citation type="submission" date="2019-03" db="EMBL/GenBank/DDBJ databases">
        <title>Genomic Encyclopedia of Archaeal and Bacterial Type Strains, Phase II (KMG-II): from individual species to whole genera.</title>
        <authorList>
            <person name="Goeker M."/>
        </authorList>
    </citation>
    <scope>NUCLEOTIDE SEQUENCE [LARGE SCALE GENOMIC DNA]</scope>
    <source>
        <strain evidence="25 26">ATCC 25309</strain>
    </source>
</reference>
<evidence type="ECO:0000313" key="26">
    <source>
        <dbReference type="Proteomes" id="UP000295662"/>
    </source>
</evidence>
<evidence type="ECO:0000256" key="18">
    <source>
        <dbReference type="ARBA" id="ARBA00047493"/>
    </source>
</evidence>
<dbReference type="EC" id="6.3.2.12" evidence="6"/>
<evidence type="ECO:0000256" key="22">
    <source>
        <dbReference type="PIRNR" id="PIRNR001563"/>
    </source>
</evidence>
<dbReference type="InterPro" id="IPR036615">
    <property type="entry name" value="Mur_ligase_C_dom_sf"/>
</dbReference>
<gene>
    <name evidence="25" type="ORF">EI77_01196</name>
</gene>
<dbReference type="GO" id="GO:0005524">
    <property type="term" value="F:ATP binding"/>
    <property type="evidence" value="ECO:0007669"/>
    <property type="project" value="UniProtKB-KW"/>
</dbReference>
<evidence type="ECO:0000256" key="4">
    <source>
        <dbReference type="ARBA" id="ARBA00005150"/>
    </source>
</evidence>
<evidence type="ECO:0000256" key="3">
    <source>
        <dbReference type="ARBA" id="ARBA00004799"/>
    </source>
</evidence>
<evidence type="ECO:0000256" key="2">
    <source>
        <dbReference type="ARBA" id="ARBA00002714"/>
    </source>
</evidence>
<comment type="pathway">
    <text evidence="3">Cofactor biosynthesis; tetrahydrofolate biosynthesis; 7,8-dihydrofolate from 2-amino-4-hydroxy-6-hydroxymethyl-7,8-dihydropteridine diphosphate and 4-aminobenzoate: step 2/2.</text>
</comment>
<dbReference type="PANTHER" id="PTHR11136:SF0">
    <property type="entry name" value="DIHYDROFOLATE SYNTHETASE-RELATED"/>
    <property type="match status" value="1"/>
</dbReference>
<dbReference type="OrthoDB" id="9809356at2"/>
<comment type="pathway">
    <text evidence="4">Cofactor biosynthesis; tetrahydrofolylpolyglutamate biosynthesis.</text>
</comment>
<dbReference type="GO" id="GO:0004326">
    <property type="term" value="F:tetrahydrofolylpolyglutamate synthase activity"/>
    <property type="evidence" value="ECO:0007669"/>
    <property type="project" value="UniProtKB-EC"/>
</dbReference>
<evidence type="ECO:0000259" key="24">
    <source>
        <dbReference type="Pfam" id="PF08245"/>
    </source>
</evidence>
<dbReference type="PANTHER" id="PTHR11136">
    <property type="entry name" value="FOLYLPOLYGLUTAMATE SYNTHASE-RELATED"/>
    <property type="match status" value="1"/>
</dbReference>
<keyword evidence="13" id="KW-0460">Magnesium</keyword>
<feature type="domain" description="Mur ligase C-terminal" evidence="23">
    <location>
        <begin position="266"/>
        <end position="387"/>
    </location>
</feature>
<dbReference type="GO" id="GO:0046872">
    <property type="term" value="F:metal ion binding"/>
    <property type="evidence" value="ECO:0007669"/>
    <property type="project" value="UniProtKB-KW"/>
</dbReference>
<dbReference type="GO" id="GO:0008841">
    <property type="term" value="F:dihydrofolate synthase activity"/>
    <property type="evidence" value="ECO:0007669"/>
    <property type="project" value="UniProtKB-EC"/>
</dbReference>
<comment type="function">
    <text evidence="2">Functions in two distinct reactions of the de novo folate biosynthetic pathway. Catalyzes the addition of a glutamate residue to dihydropteroate (7,8-dihydropteroate or H2Pte) to form dihydrofolate (7,8-dihydrofolate monoglutamate or H2Pte-Glu). Also catalyzes successive additions of L-glutamate to tetrahydrofolate or 10-formyltetrahydrofolate or 5,10-methylenetetrahydrofolate, leading to folylpolyglutamate derivatives.</text>
</comment>
<dbReference type="EMBL" id="SOCA01000001">
    <property type="protein sequence ID" value="TDU81884.1"/>
    <property type="molecule type" value="Genomic_DNA"/>
</dbReference>
<dbReference type="GO" id="GO:0005737">
    <property type="term" value="C:cytoplasm"/>
    <property type="evidence" value="ECO:0007669"/>
    <property type="project" value="TreeGrafter"/>
</dbReference>
<evidence type="ECO:0000256" key="21">
    <source>
        <dbReference type="ARBA" id="ARBA00049161"/>
    </source>
</evidence>
<dbReference type="InterPro" id="IPR013221">
    <property type="entry name" value="Mur_ligase_cen"/>
</dbReference>
<evidence type="ECO:0000256" key="17">
    <source>
        <dbReference type="ARBA" id="ARBA00032510"/>
    </source>
</evidence>
<dbReference type="Pfam" id="PF08245">
    <property type="entry name" value="Mur_ligase_M"/>
    <property type="match status" value="1"/>
</dbReference>
<proteinExistence type="inferred from homology"/>
<keyword evidence="12 22" id="KW-0067">ATP-binding</keyword>
<dbReference type="Proteomes" id="UP000295662">
    <property type="component" value="Unassembled WGS sequence"/>
</dbReference>
<dbReference type="SUPFAM" id="SSF53623">
    <property type="entry name" value="MurD-like peptide ligases, catalytic domain"/>
    <property type="match status" value="1"/>
</dbReference>
<name>A0A4R7SSA0_9BACT</name>
<dbReference type="InterPro" id="IPR001645">
    <property type="entry name" value="Folylpolyglutamate_synth"/>
</dbReference>
<dbReference type="InterPro" id="IPR036565">
    <property type="entry name" value="Mur-like_cat_sf"/>
</dbReference>
<accession>A0A4R7SSA0</accession>
<organism evidence="25 26">
    <name type="scientific">Prosthecobacter fusiformis</name>
    <dbReference type="NCBI Taxonomy" id="48464"/>
    <lineage>
        <taxon>Bacteria</taxon>
        <taxon>Pseudomonadati</taxon>
        <taxon>Verrucomicrobiota</taxon>
        <taxon>Verrucomicrobiia</taxon>
        <taxon>Verrucomicrobiales</taxon>
        <taxon>Verrucomicrobiaceae</taxon>
        <taxon>Prosthecobacter</taxon>
    </lineage>
</organism>
<comment type="cofactor">
    <cofactor evidence="1">
        <name>Mg(2+)</name>
        <dbReference type="ChEBI" id="CHEBI:18420"/>
    </cofactor>
</comment>
<keyword evidence="11 22" id="KW-0547">Nucleotide-binding</keyword>
<comment type="catalytic activity">
    <reaction evidence="21">
        <text>7,8-dihydropteroate + L-glutamate + ATP = 7,8-dihydrofolate + ADP + phosphate + H(+)</text>
        <dbReference type="Rhea" id="RHEA:23584"/>
        <dbReference type="ChEBI" id="CHEBI:15378"/>
        <dbReference type="ChEBI" id="CHEBI:17839"/>
        <dbReference type="ChEBI" id="CHEBI:29985"/>
        <dbReference type="ChEBI" id="CHEBI:30616"/>
        <dbReference type="ChEBI" id="CHEBI:43474"/>
        <dbReference type="ChEBI" id="CHEBI:57451"/>
        <dbReference type="ChEBI" id="CHEBI:456216"/>
        <dbReference type="EC" id="6.3.2.12"/>
    </reaction>
</comment>
<evidence type="ECO:0000256" key="13">
    <source>
        <dbReference type="ARBA" id="ARBA00022842"/>
    </source>
</evidence>
<evidence type="ECO:0000256" key="1">
    <source>
        <dbReference type="ARBA" id="ARBA00001946"/>
    </source>
</evidence>
<evidence type="ECO:0000256" key="11">
    <source>
        <dbReference type="ARBA" id="ARBA00022741"/>
    </source>
</evidence>
<evidence type="ECO:0000256" key="14">
    <source>
        <dbReference type="ARBA" id="ARBA00022909"/>
    </source>
</evidence>
<keyword evidence="14" id="KW-0289">Folate biosynthesis</keyword>
<evidence type="ECO:0000259" key="23">
    <source>
        <dbReference type="Pfam" id="PF02875"/>
    </source>
</evidence>
<evidence type="ECO:0000256" key="12">
    <source>
        <dbReference type="ARBA" id="ARBA00022840"/>
    </source>
</evidence>
<evidence type="ECO:0000256" key="15">
    <source>
        <dbReference type="ARBA" id="ARBA00030048"/>
    </source>
</evidence>
<evidence type="ECO:0000256" key="20">
    <source>
        <dbReference type="ARBA" id="ARBA00049035"/>
    </source>
</evidence>
<evidence type="ECO:0000313" key="25">
    <source>
        <dbReference type="EMBL" id="TDU81884.1"/>
    </source>
</evidence>
<evidence type="ECO:0000256" key="6">
    <source>
        <dbReference type="ARBA" id="ARBA00013023"/>
    </source>
</evidence>
<dbReference type="RefSeq" id="WP_133793795.1">
    <property type="nucleotide sequence ID" value="NZ_SOCA01000001.1"/>
</dbReference>
<protein>
    <recommendedName>
        <fullName evidence="8">Dihydrofolate synthase/folylpolyglutamate synthase</fullName>
        <ecNumber evidence="6">6.3.2.12</ecNumber>
        <ecNumber evidence="7">6.3.2.17</ecNumber>
    </recommendedName>
    <alternativeName>
        <fullName evidence="17">Folylpoly-gamma-glutamate synthetase-dihydrofolate synthetase</fullName>
    </alternativeName>
    <alternativeName>
        <fullName evidence="15">Folylpolyglutamate synthetase</fullName>
    </alternativeName>
    <alternativeName>
        <fullName evidence="16">Tetrahydrofolylpolyglutamate synthase</fullName>
    </alternativeName>
</protein>
<dbReference type="GO" id="GO:0046656">
    <property type="term" value="P:folic acid biosynthetic process"/>
    <property type="evidence" value="ECO:0007669"/>
    <property type="project" value="UniProtKB-KW"/>
</dbReference>
<dbReference type="FunFam" id="3.40.1190.10:FF:000011">
    <property type="entry name" value="Folylpolyglutamate synthase/dihydrofolate synthase"/>
    <property type="match status" value="1"/>
</dbReference>
<dbReference type="InterPro" id="IPR004101">
    <property type="entry name" value="Mur_ligase_C"/>
</dbReference>
<comment type="catalytic activity">
    <reaction evidence="19">
        <text>10-formyltetrahydrofolyl-(gamma-L-Glu)(n) + L-glutamate + ATP = 10-formyltetrahydrofolyl-(gamma-L-Glu)(n+1) + ADP + phosphate + H(+)</text>
        <dbReference type="Rhea" id="RHEA:51904"/>
        <dbReference type="Rhea" id="RHEA-COMP:13088"/>
        <dbReference type="Rhea" id="RHEA-COMP:14300"/>
        <dbReference type="ChEBI" id="CHEBI:15378"/>
        <dbReference type="ChEBI" id="CHEBI:29985"/>
        <dbReference type="ChEBI" id="CHEBI:30616"/>
        <dbReference type="ChEBI" id="CHEBI:43474"/>
        <dbReference type="ChEBI" id="CHEBI:134413"/>
        <dbReference type="ChEBI" id="CHEBI:456216"/>
        <dbReference type="EC" id="6.3.2.17"/>
    </reaction>
</comment>
<evidence type="ECO:0000256" key="5">
    <source>
        <dbReference type="ARBA" id="ARBA00008276"/>
    </source>
</evidence>
<dbReference type="NCBIfam" id="TIGR01499">
    <property type="entry name" value="folC"/>
    <property type="match status" value="1"/>
</dbReference>
<sequence length="409" mass="44409">MASPALDWLYSTQLYGIKLGLDNVHKLLEAMSLPQEGMKFIHVAGTNGKGSTCAFMHAILKESGIQAGLFTSPHLVRFNERIRDTEREISDEELEAGLEKIRTLVADWDPHPTFFEIALAVALDWFRLRGLGWVVLETGLGGRLDATNAIIPEVSVLTRIGMDHREQLGDTLAKIAGEKAGIIKRGVPVVSSAQDEAALRVIERTAKSLKAPFTLVDGPLTNVKLGLMGPHQAWNAAVALEALREAGIRVPAVVLEAALQNVHWAGRFHSLEKGQVVVDGAHNGDAALALAWTWKTEYPGQKATIIFGGSSGKDLVDVMWPLAEIAERWVLTPFQSPRSVPVSDLSEALAEAMTDTDGDVESMEARSLDDAYEVARQFPERILITGSLFLVGEFLSNVSATGTYQPSAQ</sequence>
<dbReference type="PIRSF" id="PIRSF001563">
    <property type="entry name" value="Folylpolyglu_synth"/>
    <property type="match status" value="1"/>
</dbReference>
<evidence type="ECO:0000256" key="7">
    <source>
        <dbReference type="ARBA" id="ARBA00013025"/>
    </source>
</evidence>
<comment type="caution">
    <text evidence="25">The sequence shown here is derived from an EMBL/GenBank/DDBJ whole genome shotgun (WGS) entry which is preliminary data.</text>
</comment>
<comment type="similarity">
    <text evidence="5 22">Belongs to the folylpolyglutamate synthase family.</text>
</comment>
<evidence type="ECO:0000256" key="9">
    <source>
        <dbReference type="ARBA" id="ARBA00022598"/>
    </source>
</evidence>
<dbReference type="Pfam" id="PF02875">
    <property type="entry name" value="Mur_ligase_C"/>
    <property type="match status" value="1"/>
</dbReference>
<dbReference type="EC" id="6.3.2.17" evidence="7"/>
<keyword evidence="10" id="KW-0479">Metal-binding</keyword>
<evidence type="ECO:0000256" key="8">
    <source>
        <dbReference type="ARBA" id="ARBA00019357"/>
    </source>
</evidence>
<dbReference type="SUPFAM" id="SSF53244">
    <property type="entry name" value="MurD-like peptide ligases, peptide-binding domain"/>
    <property type="match status" value="1"/>
</dbReference>
<feature type="domain" description="Mur ligase central" evidence="24">
    <location>
        <begin position="43"/>
        <end position="207"/>
    </location>
</feature>
<evidence type="ECO:0000256" key="19">
    <source>
        <dbReference type="ARBA" id="ARBA00047808"/>
    </source>
</evidence>